<keyword evidence="2" id="KW-1185">Reference proteome</keyword>
<dbReference type="Proteomes" id="UP000626697">
    <property type="component" value="Unassembled WGS sequence"/>
</dbReference>
<dbReference type="EMBL" id="JACJHX010000004">
    <property type="protein sequence ID" value="MBA9026507.1"/>
    <property type="molecule type" value="Genomic_DNA"/>
</dbReference>
<organism evidence="1 2">
    <name type="scientific">Peribacillus huizhouensis</name>
    <dbReference type="NCBI Taxonomy" id="1501239"/>
    <lineage>
        <taxon>Bacteria</taxon>
        <taxon>Bacillati</taxon>
        <taxon>Bacillota</taxon>
        <taxon>Bacilli</taxon>
        <taxon>Bacillales</taxon>
        <taxon>Bacillaceae</taxon>
        <taxon>Peribacillus</taxon>
    </lineage>
</organism>
<protein>
    <submittedName>
        <fullName evidence="1">Uncharacterized protein</fullName>
    </submittedName>
</protein>
<comment type="caution">
    <text evidence="1">The sequence shown here is derived from an EMBL/GenBank/DDBJ whole genome shotgun (WGS) entry which is preliminary data.</text>
</comment>
<proteinExistence type="predicted"/>
<name>A0ABR6CNA2_9BACI</name>
<evidence type="ECO:0000313" key="2">
    <source>
        <dbReference type="Proteomes" id="UP000626697"/>
    </source>
</evidence>
<accession>A0ABR6CNA2</accession>
<reference evidence="1 2" key="1">
    <citation type="submission" date="2020-08" db="EMBL/GenBank/DDBJ databases">
        <title>Genomic Encyclopedia of Type Strains, Phase IV (KMG-IV): sequencing the most valuable type-strain genomes for metagenomic binning, comparative biology and taxonomic classification.</title>
        <authorList>
            <person name="Goeker M."/>
        </authorList>
    </citation>
    <scope>NUCLEOTIDE SEQUENCE [LARGE SCALE GENOMIC DNA]</scope>
    <source>
        <strain evidence="1 2">DSM 105481</strain>
    </source>
</reference>
<gene>
    <name evidence="1" type="ORF">HNP81_001792</name>
</gene>
<sequence>MKEKNVQPLRTAKEIAVYTAHMSDGEYLFTSRKGKKVRLFPHKPTERL</sequence>
<evidence type="ECO:0000313" key="1">
    <source>
        <dbReference type="EMBL" id="MBA9026507.1"/>
    </source>
</evidence>